<protein>
    <recommendedName>
        <fullName evidence="3">Thermostable hemolysin</fullName>
    </recommendedName>
</protein>
<sequence>MSELMQLAHTSTSLDLTQNNSQFISARIDDVHRKNLENTVKEGFLVAYNAKLTSFMPLLCQYVTEQGKCTLGLRQATSPLFIEQYLASPVEDFLDESISRNKIFELGNLCSTNRRATLAHFIIVNEALQSVGAKHLVFCATNKVRALLRLLGVTCTEIALASSFVVENPLKWGSYYANQPTVCIVSLEQAHQQVLNTPMLYSLMQQNHSSINSLVNALVNV</sequence>
<name>A0A290S867_9GAMM</name>
<evidence type="ECO:0000313" key="2">
    <source>
        <dbReference type="Proteomes" id="UP000016505"/>
    </source>
</evidence>
<dbReference type="AlphaFoldDB" id="A0A290S867"/>
<dbReference type="EMBL" id="CP011026">
    <property type="protein sequence ID" value="ATC88328.1"/>
    <property type="molecule type" value="Genomic_DNA"/>
</dbReference>
<dbReference type="KEGG" id="part:PARC_b0076"/>
<evidence type="ECO:0000313" key="1">
    <source>
        <dbReference type="EMBL" id="ATC88328.1"/>
    </source>
</evidence>
<reference evidence="1 2" key="1">
    <citation type="journal article" date="2012" name="J. Bacteriol.">
        <title>Genome sequences of type strains of seven species of the marine bacterium Pseudoalteromonas.</title>
        <authorList>
            <person name="Xie B.B."/>
            <person name="Shu Y.L."/>
            <person name="Qin Q.L."/>
            <person name="Rong J.C."/>
            <person name="Zhang X.Y."/>
            <person name="Chen X.L."/>
            <person name="Shi M."/>
            <person name="He H.L."/>
            <person name="Zhou B.C."/>
            <person name="Zhang Y.Z."/>
        </authorList>
    </citation>
    <scope>NUCLEOTIDE SEQUENCE [LARGE SCALE GENOMIC DNA]</scope>
    <source>
        <strain evidence="1 2">A 37-1-2</strain>
    </source>
</reference>
<proteinExistence type="predicted"/>
<organism evidence="1 2">
    <name type="scientific">Pseudoalteromonas arctica A 37-1-2</name>
    <dbReference type="NCBI Taxonomy" id="1117313"/>
    <lineage>
        <taxon>Bacteria</taxon>
        <taxon>Pseudomonadati</taxon>
        <taxon>Pseudomonadota</taxon>
        <taxon>Gammaproteobacteria</taxon>
        <taxon>Alteromonadales</taxon>
        <taxon>Pseudoalteromonadaceae</taxon>
        <taxon>Pseudoalteromonas</taxon>
    </lineage>
</organism>
<evidence type="ECO:0008006" key="3">
    <source>
        <dbReference type="Google" id="ProtNLM"/>
    </source>
</evidence>
<dbReference type="Proteomes" id="UP000016505">
    <property type="component" value="Chromosome II"/>
</dbReference>
<accession>A0A290S867</accession>
<dbReference type="Pfam" id="PF12261">
    <property type="entry name" value="T_hemolysin"/>
    <property type="match status" value="1"/>
</dbReference>
<dbReference type="InterPro" id="IPR022050">
    <property type="entry name" value="T_hemolysin"/>
</dbReference>
<gene>
    <name evidence="1" type="ORF">PARC_b0076</name>
</gene>